<dbReference type="EMBL" id="CAOQHR010000008">
    <property type="protein sequence ID" value="CAI6338507.1"/>
    <property type="molecule type" value="Genomic_DNA"/>
</dbReference>
<reference evidence="2" key="1">
    <citation type="submission" date="2023-01" db="EMBL/GenBank/DDBJ databases">
        <authorList>
            <person name="Van Ghelder C."/>
            <person name="Rancurel C."/>
        </authorList>
    </citation>
    <scope>NUCLEOTIDE SEQUENCE</scope>
    <source>
        <strain evidence="2">CNCM I-4278</strain>
    </source>
</reference>
<dbReference type="AlphaFoldDB" id="A0A9W4UPP4"/>
<evidence type="ECO:0000256" key="1">
    <source>
        <dbReference type="SAM" id="MobiDB-lite"/>
    </source>
</evidence>
<dbReference type="GO" id="GO:0043022">
    <property type="term" value="F:ribosome binding"/>
    <property type="evidence" value="ECO:0007669"/>
    <property type="project" value="InterPro"/>
</dbReference>
<accession>A0A9W4UPP4</accession>
<proteinExistence type="predicted"/>
<sequence length="238" mass="27105">MRHRQGIAASPDGATNNIIHRRRRRCRSIVIYFHLRVNLLSIKLVAQLIQSLNLTSSIFIYHYHFAKPVSHHKPISFQPHHPKIIKTKKYNSPYASQTHTMSTTTIATQYTRLLSLWPKDALRPNLPFTTAIAHRAKPYGVAPPSAPSPSSTPATTPSPQPSASLPTTTPAQETAQINALFSLLENRYTAKYPLSADVLKPKSNPEHYERLMEEIERAPGKTWWQAKVDEWKMKIRWS</sequence>
<comment type="caution">
    <text evidence="2">The sequence shown here is derived from an EMBL/GenBank/DDBJ whole genome shotgun (WGS) entry which is preliminary data.</text>
</comment>
<keyword evidence="3" id="KW-1185">Reference proteome</keyword>
<evidence type="ECO:0000313" key="3">
    <source>
        <dbReference type="Proteomes" id="UP001152607"/>
    </source>
</evidence>
<dbReference type="InterPro" id="IPR037653">
    <property type="entry name" value="Cbp6"/>
</dbReference>
<dbReference type="Proteomes" id="UP001152607">
    <property type="component" value="Unassembled WGS sequence"/>
</dbReference>
<gene>
    <name evidence="2" type="ORF">PDIGIT_LOCUS11636</name>
</gene>
<feature type="compositionally biased region" description="Low complexity" evidence="1">
    <location>
        <begin position="148"/>
        <end position="170"/>
    </location>
</feature>
<dbReference type="Pfam" id="PF20180">
    <property type="entry name" value="UQCC2_CBP6"/>
    <property type="match status" value="1"/>
</dbReference>
<dbReference type="OrthoDB" id="2107880at2759"/>
<dbReference type="GO" id="GO:0061671">
    <property type="term" value="C:Cbp3p-Cbp6 complex"/>
    <property type="evidence" value="ECO:0007669"/>
    <property type="project" value="InterPro"/>
</dbReference>
<dbReference type="PANTHER" id="PTHR28250">
    <property type="entry name" value="CYTOCHROME B PRE-MRNA-PROCESSING PROTEIN 6"/>
    <property type="match status" value="1"/>
</dbReference>
<name>A0A9W4UPP4_9PLEO</name>
<organism evidence="2 3">
    <name type="scientific">Periconia digitata</name>
    <dbReference type="NCBI Taxonomy" id="1303443"/>
    <lineage>
        <taxon>Eukaryota</taxon>
        <taxon>Fungi</taxon>
        <taxon>Dikarya</taxon>
        <taxon>Ascomycota</taxon>
        <taxon>Pezizomycotina</taxon>
        <taxon>Dothideomycetes</taxon>
        <taxon>Pleosporomycetidae</taxon>
        <taxon>Pleosporales</taxon>
        <taxon>Massarineae</taxon>
        <taxon>Periconiaceae</taxon>
        <taxon>Periconia</taxon>
    </lineage>
</organism>
<protein>
    <submittedName>
        <fullName evidence="2">Uncharacterized protein</fullName>
    </submittedName>
</protein>
<dbReference type="PANTHER" id="PTHR28250:SF1">
    <property type="entry name" value="CYTOCHROME B PRE-MRNA-PROCESSING PROTEIN 6"/>
    <property type="match status" value="1"/>
</dbReference>
<dbReference type="GO" id="GO:0034551">
    <property type="term" value="P:mitochondrial respiratory chain complex III assembly"/>
    <property type="evidence" value="ECO:0007669"/>
    <property type="project" value="TreeGrafter"/>
</dbReference>
<evidence type="ECO:0000313" key="2">
    <source>
        <dbReference type="EMBL" id="CAI6338507.1"/>
    </source>
</evidence>
<feature type="region of interest" description="Disordered" evidence="1">
    <location>
        <begin position="139"/>
        <end position="170"/>
    </location>
</feature>